<feature type="region of interest" description="Disordered" evidence="1">
    <location>
        <begin position="323"/>
        <end position="393"/>
    </location>
</feature>
<evidence type="ECO:0000313" key="2">
    <source>
        <dbReference type="EMBL" id="WRT70055.1"/>
    </source>
</evidence>
<evidence type="ECO:0000313" key="3">
    <source>
        <dbReference type="Proteomes" id="UP001329825"/>
    </source>
</evidence>
<feature type="compositionally biased region" description="Polar residues" evidence="1">
    <location>
        <begin position="323"/>
        <end position="342"/>
    </location>
</feature>
<dbReference type="EMBL" id="CP141890">
    <property type="protein sequence ID" value="WRT70055.1"/>
    <property type="molecule type" value="Genomic_DNA"/>
</dbReference>
<dbReference type="GeneID" id="87959179"/>
<proteinExistence type="predicted"/>
<feature type="compositionally biased region" description="Basic and acidic residues" evidence="1">
    <location>
        <begin position="34"/>
        <end position="55"/>
    </location>
</feature>
<keyword evidence="3" id="KW-1185">Reference proteome</keyword>
<accession>A0ABZ1D9Q1</accession>
<dbReference type="CDD" id="cd02325">
    <property type="entry name" value="R3H"/>
    <property type="match status" value="1"/>
</dbReference>
<dbReference type="Proteomes" id="UP001329825">
    <property type="component" value="Chromosome 10"/>
</dbReference>
<gene>
    <name evidence="2" type="ORF">IL334_007049</name>
</gene>
<feature type="region of interest" description="Disordered" evidence="1">
    <location>
        <begin position="190"/>
        <end position="216"/>
    </location>
</feature>
<feature type="region of interest" description="Disordered" evidence="1">
    <location>
        <begin position="34"/>
        <end position="60"/>
    </location>
</feature>
<evidence type="ECO:0000256" key="1">
    <source>
        <dbReference type="SAM" id="MobiDB-lite"/>
    </source>
</evidence>
<name>A0ABZ1D9Q1_9TREE</name>
<dbReference type="RefSeq" id="XP_062794794.1">
    <property type="nucleotide sequence ID" value="XM_062938743.1"/>
</dbReference>
<feature type="compositionally biased region" description="Acidic residues" evidence="1">
    <location>
        <begin position="343"/>
        <end position="358"/>
    </location>
</feature>
<feature type="compositionally biased region" description="Polar residues" evidence="1">
    <location>
        <begin position="374"/>
        <end position="386"/>
    </location>
</feature>
<reference evidence="2 3" key="1">
    <citation type="submission" date="2024-01" db="EMBL/GenBank/DDBJ databases">
        <title>Comparative genomics of Cryptococcus and Kwoniella reveals pathogenesis evolution and contrasting modes of karyotype evolution via chromosome fusion or intercentromeric recombination.</title>
        <authorList>
            <person name="Coelho M.A."/>
            <person name="David-Palma M."/>
            <person name="Shea T."/>
            <person name="Bowers K."/>
            <person name="McGinley-Smith S."/>
            <person name="Mohammad A.W."/>
            <person name="Gnirke A."/>
            <person name="Yurkov A.M."/>
            <person name="Nowrousian M."/>
            <person name="Sun S."/>
            <person name="Cuomo C.A."/>
            <person name="Heitman J."/>
        </authorList>
    </citation>
    <scope>NUCLEOTIDE SEQUENCE [LARGE SCALE GENOMIC DNA]</scope>
    <source>
        <strain evidence="2">CBS 11374</strain>
    </source>
</reference>
<protein>
    <submittedName>
        <fullName evidence="2">Uncharacterized protein</fullName>
    </submittedName>
</protein>
<organism evidence="2 3">
    <name type="scientific">Kwoniella shivajii</name>
    <dbReference type="NCBI Taxonomy" id="564305"/>
    <lineage>
        <taxon>Eukaryota</taxon>
        <taxon>Fungi</taxon>
        <taxon>Dikarya</taxon>
        <taxon>Basidiomycota</taxon>
        <taxon>Agaricomycotina</taxon>
        <taxon>Tremellomycetes</taxon>
        <taxon>Tremellales</taxon>
        <taxon>Cryptococcaceae</taxon>
        <taxon>Kwoniella</taxon>
    </lineage>
</organism>
<sequence>MSAVDTAPAPLRLPAILQNPTNTSLRQVEAHNAQQREKVQARREARLPSKNEGRGGKGKRVIRRLDNAAFTSNPHIVTPSRSDYLPPVPLQYRPFQPSFPPNTVPRSAPIPSVVLPSKDPNSSDSVNGAFNLSLKGTRALLRKRGRRVENLVGKVENEIKGWLDGGYNLSLSEQTSNDWTIIDDTLIDIPSSTSKDEESNSASGSGSGSGSGSVSINTMTSMRRRLPVQHQITGLLPSLPLQDEHGQAHAILEISRSPAHLSWYIVDGFERLVVHLLARYYELISWSEQHTTISNESIRLTHIVLPSMTKPRPANMQNALLTPETSELSSQSGPDSIGLSTSEESDTATERGDDEDLASESGSVEGYTLEEGETTITDINMTQGSIPTDEMSRLDVNDVGEVSFGLERTLSNTSSRYASSEGEGSNSDYSVLGDSFVLPPRPTTQSTGSGGGIIPAGDWSDIGSDLGDLPMPMPHGGISSGIGGISRSFEGNGNGFAFGAGKERKNWQEKPTFFEYLYGA</sequence>